<reference evidence="1" key="2">
    <citation type="submission" date="2022-06" db="UniProtKB">
        <authorList>
            <consortium name="EnsemblMetazoa"/>
        </authorList>
    </citation>
    <scope>IDENTIFICATION</scope>
    <source>
        <strain evidence="1">PS312</strain>
    </source>
</reference>
<gene>
    <name evidence="1" type="primary">WBGene00204589</name>
</gene>
<dbReference type="Proteomes" id="UP000005239">
    <property type="component" value="Unassembled WGS sequence"/>
</dbReference>
<keyword evidence="2" id="KW-1185">Reference proteome</keyword>
<name>A0A2A6BC94_PRIPA</name>
<reference evidence="2" key="1">
    <citation type="journal article" date="2008" name="Nat. Genet.">
        <title>The Pristionchus pacificus genome provides a unique perspective on nematode lifestyle and parasitism.</title>
        <authorList>
            <person name="Dieterich C."/>
            <person name="Clifton S.W."/>
            <person name="Schuster L.N."/>
            <person name="Chinwalla A."/>
            <person name="Delehaunty K."/>
            <person name="Dinkelacker I."/>
            <person name="Fulton L."/>
            <person name="Fulton R."/>
            <person name="Godfrey J."/>
            <person name="Minx P."/>
            <person name="Mitreva M."/>
            <person name="Roeseler W."/>
            <person name="Tian H."/>
            <person name="Witte H."/>
            <person name="Yang S.P."/>
            <person name="Wilson R.K."/>
            <person name="Sommer R.J."/>
        </authorList>
    </citation>
    <scope>NUCLEOTIDE SEQUENCE [LARGE SCALE GENOMIC DNA]</scope>
    <source>
        <strain evidence="2">PS312</strain>
    </source>
</reference>
<dbReference type="AlphaFoldDB" id="A0A2A6BC94"/>
<sequence length="125" mass="14404">MSRLSTINTTMDDFMEAKLVETREGSNGLMEDTRKEDTNVEIERSIGSTTKFSIKFHYPHSVINYTKYFYPPTSSIQTAFFFPQYALNTTYRNNGVEGSLDALTHLLSIKQREDVNLEEKHPKVV</sequence>
<accession>A0A8R1UID5</accession>
<evidence type="ECO:0000313" key="1">
    <source>
        <dbReference type="EnsemblMetazoa" id="PPA31725.1"/>
    </source>
</evidence>
<dbReference type="EnsemblMetazoa" id="PPA31725.1">
    <property type="protein sequence ID" value="PPA31725.1"/>
    <property type="gene ID" value="WBGene00204589"/>
</dbReference>
<protein>
    <submittedName>
        <fullName evidence="1">Uncharacterized protein</fullName>
    </submittedName>
</protein>
<proteinExistence type="predicted"/>
<organism evidence="1 2">
    <name type="scientific">Pristionchus pacificus</name>
    <name type="common">Parasitic nematode worm</name>
    <dbReference type="NCBI Taxonomy" id="54126"/>
    <lineage>
        <taxon>Eukaryota</taxon>
        <taxon>Metazoa</taxon>
        <taxon>Ecdysozoa</taxon>
        <taxon>Nematoda</taxon>
        <taxon>Chromadorea</taxon>
        <taxon>Rhabditida</taxon>
        <taxon>Rhabditina</taxon>
        <taxon>Diplogasteromorpha</taxon>
        <taxon>Diplogasteroidea</taxon>
        <taxon>Neodiplogasteridae</taxon>
        <taxon>Pristionchus</taxon>
    </lineage>
</organism>
<accession>A0A2A6BC94</accession>
<evidence type="ECO:0000313" key="2">
    <source>
        <dbReference type="Proteomes" id="UP000005239"/>
    </source>
</evidence>